<evidence type="ECO:0000313" key="3">
    <source>
        <dbReference type="Proteomes" id="UP000218615"/>
    </source>
</evidence>
<dbReference type="InterPro" id="IPR038717">
    <property type="entry name" value="Tc1-like_DDE_dom"/>
</dbReference>
<evidence type="ECO:0000313" key="2">
    <source>
        <dbReference type="EMBL" id="SNQ61308.1"/>
    </source>
</evidence>
<organism evidence="2 3">
    <name type="scientific">Candidatus Methanoperedens nitratireducens</name>
    <dbReference type="NCBI Taxonomy" id="1392998"/>
    <lineage>
        <taxon>Archaea</taxon>
        <taxon>Methanobacteriati</taxon>
        <taxon>Methanobacteriota</taxon>
        <taxon>Stenosarchaea group</taxon>
        <taxon>Methanomicrobia</taxon>
        <taxon>Methanosarcinales</taxon>
        <taxon>ANME-2 cluster</taxon>
        <taxon>Candidatus Methanoperedentaceae</taxon>
        <taxon>Candidatus Methanoperedens</taxon>
    </lineage>
</organism>
<dbReference type="EMBL" id="FZMP01000175">
    <property type="protein sequence ID" value="SNQ61308.1"/>
    <property type="molecule type" value="Genomic_DNA"/>
</dbReference>
<dbReference type="AlphaFoldDB" id="A0A284VQ19"/>
<dbReference type="Pfam" id="PF13358">
    <property type="entry name" value="DDE_3"/>
    <property type="match status" value="1"/>
</dbReference>
<dbReference type="GO" id="GO:0003676">
    <property type="term" value="F:nucleic acid binding"/>
    <property type="evidence" value="ECO:0007669"/>
    <property type="project" value="InterPro"/>
</dbReference>
<name>A0A284VQ19_9EURY</name>
<protein>
    <submittedName>
        <fullName evidence="2">Transposase</fullName>
    </submittedName>
</protein>
<reference evidence="3" key="1">
    <citation type="submission" date="2017-06" db="EMBL/GenBank/DDBJ databases">
        <authorList>
            <person name="Cremers G."/>
        </authorList>
    </citation>
    <scope>NUCLEOTIDE SEQUENCE [LARGE SCALE GENOMIC DNA]</scope>
</reference>
<dbReference type="Proteomes" id="UP000218615">
    <property type="component" value="Unassembled WGS sequence"/>
</dbReference>
<accession>A0A284VQ19</accession>
<dbReference type="Gene3D" id="3.30.420.10">
    <property type="entry name" value="Ribonuclease H-like superfamily/Ribonuclease H"/>
    <property type="match status" value="1"/>
</dbReference>
<feature type="domain" description="Tc1-like transposase DDE" evidence="1">
    <location>
        <begin position="11"/>
        <end position="75"/>
    </location>
</feature>
<sequence length="98" mass="11229">MSNVIAYAKRHSLKKIILFIDRATYHKTPEVKKFVKEHKDILRIKFLGKGDPNSNPIESLVNRRLNSAVGVDRSHASIDVMTTAARNFLRKYNSIYAT</sequence>
<keyword evidence="3" id="KW-1185">Reference proteome</keyword>
<evidence type="ECO:0000259" key="1">
    <source>
        <dbReference type="Pfam" id="PF13358"/>
    </source>
</evidence>
<dbReference type="InterPro" id="IPR036397">
    <property type="entry name" value="RNaseH_sf"/>
</dbReference>
<proteinExistence type="predicted"/>
<gene>
    <name evidence="2" type="ORF">MNV_300001</name>
</gene>